<keyword evidence="9" id="KW-1185">Reference proteome</keyword>
<name>A0A9X1D9I3_9SPHN</name>
<keyword evidence="1 7" id="KW-1003">Cell membrane</keyword>
<dbReference type="GO" id="GO:0005886">
    <property type="term" value="C:plasma membrane"/>
    <property type="evidence" value="ECO:0007669"/>
    <property type="project" value="UniProtKB-UniRule"/>
</dbReference>
<gene>
    <name evidence="7 8" type="primary">mltG</name>
    <name evidence="8" type="ORF">KK488_02515</name>
</gene>
<dbReference type="InterPro" id="IPR003770">
    <property type="entry name" value="MLTG-like"/>
</dbReference>
<reference evidence="8" key="1">
    <citation type="submission" date="2021-05" db="EMBL/GenBank/DDBJ databases">
        <title>Genome of Sphingobium sp. strain.</title>
        <authorList>
            <person name="Fan R."/>
        </authorList>
    </citation>
    <scope>NUCLEOTIDE SEQUENCE</scope>
    <source>
        <strain evidence="8">H33</strain>
    </source>
</reference>
<comment type="catalytic activity">
    <reaction evidence="7">
        <text>a peptidoglycan chain = a peptidoglycan chain with N-acetyl-1,6-anhydromuramyl-[peptide] at the reducing end + a peptidoglycan chain with N-acetylglucosamine at the non-reducing end.</text>
        <dbReference type="EC" id="4.2.2.29"/>
    </reaction>
</comment>
<evidence type="ECO:0000256" key="6">
    <source>
        <dbReference type="ARBA" id="ARBA00023316"/>
    </source>
</evidence>
<evidence type="ECO:0000256" key="1">
    <source>
        <dbReference type="ARBA" id="ARBA00022475"/>
    </source>
</evidence>
<dbReference type="CDD" id="cd08010">
    <property type="entry name" value="MltG_like"/>
    <property type="match status" value="1"/>
</dbReference>
<dbReference type="EC" id="4.2.2.29" evidence="7"/>
<dbReference type="RefSeq" id="WP_214621533.1">
    <property type="nucleotide sequence ID" value="NZ_JAHGAW010000001.1"/>
</dbReference>
<dbReference type="NCBIfam" id="TIGR00247">
    <property type="entry name" value="endolytic transglycosylase MltG"/>
    <property type="match status" value="1"/>
</dbReference>
<dbReference type="PANTHER" id="PTHR30518">
    <property type="entry name" value="ENDOLYTIC MUREIN TRANSGLYCOSYLASE"/>
    <property type="match status" value="1"/>
</dbReference>
<keyword evidence="7" id="KW-0997">Cell inner membrane</keyword>
<keyword evidence="4 7" id="KW-0472">Membrane</keyword>
<protein>
    <recommendedName>
        <fullName evidence="7">Endolytic murein transglycosylase</fullName>
        <ecNumber evidence="7">4.2.2.29</ecNumber>
    </recommendedName>
    <alternativeName>
        <fullName evidence="7">Peptidoglycan lytic transglycosylase</fullName>
    </alternativeName>
    <alternativeName>
        <fullName evidence="7">Peptidoglycan polymerization terminase</fullName>
    </alternativeName>
</protein>
<evidence type="ECO:0000256" key="3">
    <source>
        <dbReference type="ARBA" id="ARBA00022989"/>
    </source>
</evidence>
<comment type="function">
    <text evidence="7">Functions as a peptidoglycan terminase that cleaves nascent peptidoglycan strands endolytically to terminate their elongation.</text>
</comment>
<organism evidence="8 9">
    <name type="scientific">Sphingobium nicotianae</name>
    <dbReference type="NCBI Taxonomy" id="2782607"/>
    <lineage>
        <taxon>Bacteria</taxon>
        <taxon>Pseudomonadati</taxon>
        <taxon>Pseudomonadota</taxon>
        <taxon>Alphaproteobacteria</taxon>
        <taxon>Sphingomonadales</taxon>
        <taxon>Sphingomonadaceae</taxon>
        <taxon>Sphingobium</taxon>
    </lineage>
</organism>
<comment type="caution">
    <text evidence="8">The sequence shown here is derived from an EMBL/GenBank/DDBJ whole genome shotgun (WGS) entry which is preliminary data.</text>
</comment>
<dbReference type="GO" id="GO:0008932">
    <property type="term" value="F:lytic endotransglycosylase activity"/>
    <property type="evidence" value="ECO:0007669"/>
    <property type="project" value="UniProtKB-UniRule"/>
</dbReference>
<dbReference type="EMBL" id="JAHGAW010000001">
    <property type="protein sequence ID" value="MBT2185811.1"/>
    <property type="molecule type" value="Genomic_DNA"/>
</dbReference>
<dbReference type="Pfam" id="PF02618">
    <property type="entry name" value="YceG"/>
    <property type="match status" value="1"/>
</dbReference>
<dbReference type="GO" id="GO:0071555">
    <property type="term" value="P:cell wall organization"/>
    <property type="evidence" value="ECO:0007669"/>
    <property type="project" value="UniProtKB-KW"/>
</dbReference>
<sequence length="324" mass="35230">MRRRVGLIILAVLALGLAAAAYNFVHGWTRSGPLDHDITIVVPDGASLRGMASDLEKKGAISSANAFMTRARFLGGSGVIKAGEYKIPKSASNSEILQILQGGKTVNYLVTIPEGMPSILVQERLMANKDLTGSVAVPAEGSVLPDSYAYQKGETRQAVLDRMQAAMTKFMAEQWPKRAPDIVVKTPSEALVLASIVEKETSLQAERPIVAGVYANRLRTGMMLQADPTIIYPITKGKPLGRRIRKSEIAAVNDYNTYAMTGLPKGPIANPGRTSIEAVLKPAATRALYFVADGRGGHIFADTLEQHNENVRKWFELRRQRGEM</sequence>
<dbReference type="Proteomes" id="UP001138757">
    <property type="component" value="Unassembled WGS sequence"/>
</dbReference>
<dbReference type="HAMAP" id="MF_02065">
    <property type="entry name" value="MltG"/>
    <property type="match status" value="1"/>
</dbReference>
<evidence type="ECO:0000313" key="8">
    <source>
        <dbReference type="EMBL" id="MBT2185811.1"/>
    </source>
</evidence>
<dbReference type="GO" id="GO:0009252">
    <property type="term" value="P:peptidoglycan biosynthetic process"/>
    <property type="evidence" value="ECO:0007669"/>
    <property type="project" value="UniProtKB-UniRule"/>
</dbReference>
<dbReference type="PANTHER" id="PTHR30518:SF2">
    <property type="entry name" value="ENDOLYTIC MUREIN TRANSGLYCOSYLASE"/>
    <property type="match status" value="1"/>
</dbReference>
<keyword evidence="5 7" id="KW-0456">Lyase</keyword>
<evidence type="ECO:0000313" key="9">
    <source>
        <dbReference type="Proteomes" id="UP001138757"/>
    </source>
</evidence>
<evidence type="ECO:0000256" key="5">
    <source>
        <dbReference type="ARBA" id="ARBA00023239"/>
    </source>
</evidence>
<proteinExistence type="inferred from homology"/>
<keyword evidence="6 7" id="KW-0961">Cell wall biogenesis/degradation</keyword>
<keyword evidence="2 7" id="KW-0812">Transmembrane</keyword>
<evidence type="ECO:0000256" key="4">
    <source>
        <dbReference type="ARBA" id="ARBA00023136"/>
    </source>
</evidence>
<keyword evidence="3 7" id="KW-1133">Transmembrane helix</keyword>
<accession>A0A9X1D9I3</accession>
<comment type="similarity">
    <text evidence="7">Belongs to the transglycosylase MltG family.</text>
</comment>
<dbReference type="Gene3D" id="3.30.1490.480">
    <property type="entry name" value="Endolytic murein transglycosylase"/>
    <property type="match status" value="1"/>
</dbReference>
<dbReference type="Gene3D" id="3.30.160.60">
    <property type="entry name" value="Classic Zinc Finger"/>
    <property type="match status" value="1"/>
</dbReference>
<evidence type="ECO:0000256" key="2">
    <source>
        <dbReference type="ARBA" id="ARBA00022692"/>
    </source>
</evidence>
<feature type="site" description="Important for catalytic activity" evidence="7">
    <location>
        <position position="200"/>
    </location>
</feature>
<evidence type="ECO:0000256" key="7">
    <source>
        <dbReference type="HAMAP-Rule" id="MF_02065"/>
    </source>
</evidence>
<dbReference type="AlphaFoldDB" id="A0A9X1D9I3"/>